<keyword evidence="6" id="KW-0631">Potassium channel</keyword>
<dbReference type="InterPro" id="IPR003092">
    <property type="entry name" value="2pore_dom_K_chnl_TASK"/>
</dbReference>
<dbReference type="GeneTree" id="ENSGT00940000159813"/>
<feature type="transmembrane region" description="Helical" evidence="13">
    <location>
        <begin position="12"/>
        <end position="35"/>
    </location>
</feature>
<feature type="transmembrane region" description="Helical" evidence="13">
    <location>
        <begin position="168"/>
        <end position="191"/>
    </location>
</feature>
<dbReference type="GO" id="GO:0030322">
    <property type="term" value="P:stabilization of membrane potential"/>
    <property type="evidence" value="ECO:0007669"/>
    <property type="project" value="TreeGrafter"/>
</dbReference>
<dbReference type="AlphaFoldDB" id="A0A3B3VK11"/>
<dbReference type="SUPFAM" id="SSF81324">
    <property type="entry name" value="Voltage-gated potassium channels"/>
    <property type="match status" value="2"/>
</dbReference>
<keyword evidence="5 12" id="KW-0812">Transmembrane</keyword>
<feature type="domain" description="Potassium channel" evidence="14">
    <location>
        <begin position="87"/>
        <end position="148"/>
    </location>
</feature>
<comment type="subcellular location">
    <subcellularLocation>
        <location evidence="1">Membrane</location>
        <topology evidence="1">Multi-pass membrane protein</topology>
    </subcellularLocation>
</comment>
<keyword evidence="3 12" id="KW-0813">Transport</keyword>
<feature type="transmembrane region" description="Helical" evidence="13">
    <location>
        <begin position="203"/>
        <end position="221"/>
    </location>
</feature>
<feature type="transmembrane region" description="Helical" evidence="13">
    <location>
        <begin position="120"/>
        <end position="140"/>
    </location>
</feature>
<dbReference type="Proteomes" id="UP000261500">
    <property type="component" value="Unplaced"/>
</dbReference>
<name>A0A3B3VK11_9TELE</name>
<dbReference type="InterPro" id="IPR003280">
    <property type="entry name" value="2pore_dom_K_chnl"/>
</dbReference>
<feature type="domain" description="Potassium channel" evidence="14">
    <location>
        <begin position="182"/>
        <end position="240"/>
    </location>
</feature>
<dbReference type="PANTHER" id="PTHR11003:SF104">
    <property type="entry name" value="POTASSIUM CHANNEL SUBFAMILY K MEMBER 16"/>
    <property type="match status" value="1"/>
</dbReference>
<evidence type="ECO:0000313" key="15">
    <source>
        <dbReference type="Ensembl" id="ENSPLAP00000026110.1"/>
    </source>
</evidence>
<accession>A0A3B3VK11</accession>
<evidence type="ECO:0000256" key="10">
    <source>
        <dbReference type="ARBA" id="ARBA00023136"/>
    </source>
</evidence>
<feature type="transmembrane region" description="Helical" evidence="13">
    <location>
        <begin position="280"/>
        <end position="301"/>
    </location>
</feature>
<sequence>MAWFHLARVKVNWTALLILAHFTYLLIGAVIFQILEREAESNNRNHFQLEKLHFLANYTCLDGPALEKFVQVILYAWEKGVNPSGNSTNPSNWDFSSSFFFAGTVVTTIGYGNLSPSTVSGQVFCVFYALCGIPLNLAFLKQMGKCLTIHLGRLETGMRFCFLSQKAVEALAVSLFFITGSLLFLVIPPLLFSYVEGWTFGEAFYFAFITLSTIGFGDYVVGEKAAAVASVCLKLPGLTLLHKSARCWKIKVRCELRQTHLTRSYMFLLKGTDPGKEYISLYRCLAGIWIIFALAWLALILNMGVRIMENLVILTHPGFKKHKEEDEDVSSSKLEVTSKI</sequence>
<evidence type="ECO:0000256" key="12">
    <source>
        <dbReference type="RuleBase" id="RU003857"/>
    </source>
</evidence>
<evidence type="ECO:0000256" key="11">
    <source>
        <dbReference type="ARBA" id="ARBA00023303"/>
    </source>
</evidence>
<evidence type="ECO:0000256" key="5">
    <source>
        <dbReference type="ARBA" id="ARBA00022692"/>
    </source>
</evidence>
<dbReference type="Ensembl" id="ENSPLAT00000017821.1">
    <property type="protein sequence ID" value="ENSPLAP00000026110.1"/>
    <property type="gene ID" value="ENSPLAG00000013636.1"/>
</dbReference>
<evidence type="ECO:0000256" key="8">
    <source>
        <dbReference type="ARBA" id="ARBA00022989"/>
    </source>
</evidence>
<dbReference type="PRINTS" id="PR01095">
    <property type="entry name" value="TASKCHANNEL"/>
</dbReference>
<evidence type="ECO:0000256" key="3">
    <source>
        <dbReference type="ARBA" id="ARBA00022448"/>
    </source>
</evidence>
<proteinExistence type="inferred from homology"/>
<comment type="similarity">
    <text evidence="2 12">Belongs to the two pore domain potassium channel (TC 1.A.1.8) family.</text>
</comment>
<dbReference type="Gene3D" id="1.10.287.70">
    <property type="match status" value="1"/>
</dbReference>
<keyword evidence="7" id="KW-0630">Potassium</keyword>
<keyword evidence="8 13" id="KW-1133">Transmembrane helix</keyword>
<dbReference type="GO" id="GO:0005886">
    <property type="term" value="C:plasma membrane"/>
    <property type="evidence" value="ECO:0007669"/>
    <property type="project" value="TreeGrafter"/>
</dbReference>
<dbReference type="InterPro" id="IPR013099">
    <property type="entry name" value="K_chnl_dom"/>
</dbReference>
<evidence type="ECO:0000256" key="4">
    <source>
        <dbReference type="ARBA" id="ARBA00022538"/>
    </source>
</evidence>
<evidence type="ECO:0000256" key="13">
    <source>
        <dbReference type="SAM" id="Phobius"/>
    </source>
</evidence>
<keyword evidence="16" id="KW-1185">Reference proteome</keyword>
<evidence type="ECO:0000256" key="2">
    <source>
        <dbReference type="ARBA" id="ARBA00006666"/>
    </source>
</evidence>
<evidence type="ECO:0000313" key="16">
    <source>
        <dbReference type="Proteomes" id="UP000261500"/>
    </source>
</evidence>
<dbReference type="STRING" id="48699.ENSPLAP00000026110"/>
<evidence type="ECO:0000256" key="6">
    <source>
        <dbReference type="ARBA" id="ARBA00022826"/>
    </source>
</evidence>
<dbReference type="GO" id="GO:0015271">
    <property type="term" value="F:outward rectifier potassium channel activity"/>
    <property type="evidence" value="ECO:0007669"/>
    <property type="project" value="TreeGrafter"/>
</dbReference>
<reference evidence="15" key="1">
    <citation type="submission" date="2025-08" db="UniProtKB">
        <authorList>
            <consortium name="Ensembl"/>
        </authorList>
    </citation>
    <scope>IDENTIFICATION</scope>
</reference>
<evidence type="ECO:0000259" key="14">
    <source>
        <dbReference type="Pfam" id="PF07885"/>
    </source>
</evidence>
<evidence type="ECO:0000256" key="7">
    <source>
        <dbReference type="ARBA" id="ARBA00022958"/>
    </source>
</evidence>
<keyword evidence="11 12" id="KW-0407">Ion channel</keyword>
<dbReference type="GO" id="GO:0022841">
    <property type="term" value="F:potassium ion leak channel activity"/>
    <property type="evidence" value="ECO:0007669"/>
    <property type="project" value="TreeGrafter"/>
</dbReference>
<keyword evidence="10 13" id="KW-0472">Membrane</keyword>
<evidence type="ECO:0000256" key="9">
    <source>
        <dbReference type="ARBA" id="ARBA00023065"/>
    </source>
</evidence>
<evidence type="ECO:0000256" key="1">
    <source>
        <dbReference type="ARBA" id="ARBA00004141"/>
    </source>
</evidence>
<reference evidence="15" key="2">
    <citation type="submission" date="2025-09" db="UniProtKB">
        <authorList>
            <consortium name="Ensembl"/>
        </authorList>
    </citation>
    <scope>IDENTIFICATION</scope>
</reference>
<keyword evidence="4" id="KW-0633">Potassium transport</keyword>
<keyword evidence="9 12" id="KW-0406">Ion transport</keyword>
<organism evidence="15 16">
    <name type="scientific">Poecilia latipinna</name>
    <name type="common">sailfin molly</name>
    <dbReference type="NCBI Taxonomy" id="48699"/>
    <lineage>
        <taxon>Eukaryota</taxon>
        <taxon>Metazoa</taxon>
        <taxon>Chordata</taxon>
        <taxon>Craniata</taxon>
        <taxon>Vertebrata</taxon>
        <taxon>Euteleostomi</taxon>
        <taxon>Actinopterygii</taxon>
        <taxon>Neopterygii</taxon>
        <taxon>Teleostei</taxon>
        <taxon>Neoteleostei</taxon>
        <taxon>Acanthomorphata</taxon>
        <taxon>Ovalentaria</taxon>
        <taxon>Atherinomorphae</taxon>
        <taxon>Cyprinodontiformes</taxon>
        <taxon>Poeciliidae</taxon>
        <taxon>Poeciliinae</taxon>
        <taxon>Poecilia</taxon>
    </lineage>
</organism>
<dbReference type="PRINTS" id="PR01333">
    <property type="entry name" value="2POREKCHANEL"/>
</dbReference>
<dbReference type="PANTHER" id="PTHR11003">
    <property type="entry name" value="POTASSIUM CHANNEL, SUBFAMILY K"/>
    <property type="match status" value="1"/>
</dbReference>
<dbReference type="Pfam" id="PF07885">
    <property type="entry name" value="Ion_trans_2"/>
    <property type="match status" value="2"/>
</dbReference>
<protein>
    <submittedName>
        <fullName evidence="15">Potassium two pore domain channel subfamily K member 16</fullName>
    </submittedName>
</protein>